<reference evidence="3" key="1">
    <citation type="submission" date="2020-02" db="EMBL/GenBank/DDBJ databases">
        <authorList>
            <person name="Meier V. D."/>
        </authorList>
    </citation>
    <scope>NUCLEOTIDE SEQUENCE</scope>
    <source>
        <strain evidence="3">AVDCRST_MAG13</strain>
    </source>
</reference>
<dbReference type="InterPro" id="IPR049517">
    <property type="entry name" value="ACX-like_C"/>
</dbReference>
<name>A0A6J4SZR1_9ACTN</name>
<gene>
    <name evidence="3" type="ORF">AVDCRST_MAG13-2735</name>
</gene>
<accession>A0A6J4SZR1</accession>
<dbReference type="Pfam" id="PF19278">
    <property type="entry name" value="Hydant_A_C"/>
    <property type="match status" value="1"/>
</dbReference>
<feature type="region of interest" description="Disordered" evidence="1">
    <location>
        <begin position="21"/>
        <end position="50"/>
    </location>
</feature>
<dbReference type="EMBL" id="CADCVO010000436">
    <property type="protein sequence ID" value="CAA9509665.1"/>
    <property type="molecule type" value="Genomic_DNA"/>
</dbReference>
<organism evidence="3">
    <name type="scientific">uncultured Solirubrobacteraceae bacterium</name>
    <dbReference type="NCBI Taxonomy" id="1162706"/>
    <lineage>
        <taxon>Bacteria</taxon>
        <taxon>Bacillati</taxon>
        <taxon>Actinomycetota</taxon>
        <taxon>Thermoleophilia</taxon>
        <taxon>Solirubrobacterales</taxon>
        <taxon>Solirubrobacteraceae</taxon>
        <taxon>environmental samples</taxon>
    </lineage>
</organism>
<protein>
    <recommendedName>
        <fullName evidence="2">Acetophenone carboxylase-like C-terminal domain-containing protein</fullName>
    </recommendedName>
</protein>
<feature type="domain" description="Acetophenone carboxylase-like C-terminal" evidence="2">
    <location>
        <begin position="23"/>
        <end position="94"/>
    </location>
</feature>
<evidence type="ECO:0000313" key="3">
    <source>
        <dbReference type="EMBL" id="CAA9509665.1"/>
    </source>
</evidence>
<proteinExistence type="predicted"/>
<evidence type="ECO:0000259" key="2">
    <source>
        <dbReference type="Pfam" id="PF19278"/>
    </source>
</evidence>
<evidence type="ECO:0000256" key="1">
    <source>
        <dbReference type="SAM" id="MobiDB-lite"/>
    </source>
</evidence>
<dbReference type="AlphaFoldDB" id="A0A6J4SZR1"/>
<sequence>MRATVEALAAGGGVVDRVAVRGSSPVPRYEPAPEREDPHPASPAGRRELASGSGAVYVWEDLRPGASADGPAVLESATNSCLVPAGWSVRIDGFGNALLQRSGRE</sequence>
<feature type="compositionally biased region" description="Basic and acidic residues" evidence="1">
    <location>
        <begin position="31"/>
        <end position="49"/>
    </location>
</feature>